<sequence>MELMLLDTDCERAVFRAYVRGITTRHPTIVERRAPWRADVGPGWTRPARRAASVYGDTG</sequence>
<protein>
    <submittedName>
        <fullName evidence="1">Uncharacterized protein</fullName>
    </submittedName>
</protein>
<gene>
    <name evidence="1" type="ORF">RAJCM14343_1923</name>
</gene>
<proteinExistence type="predicted"/>
<comment type="caution">
    <text evidence="1">The sequence shown here is derived from an EMBL/GenBank/DDBJ whole genome shotgun (WGS) entry which is preliminary data.</text>
</comment>
<dbReference type="EMBL" id="BLAH01000072">
    <property type="protein sequence ID" value="GES36671.1"/>
    <property type="molecule type" value="Genomic_DNA"/>
</dbReference>
<organism evidence="1 2">
    <name type="scientific">Rhodococcus aetherivorans</name>
    <dbReference type="NCBI Taxonomy" id="191292"/>
    <lineage>
        <taxon>Bacteria</taxon>
        <taxon>Bacillati</taxon>
        <taxon>Actinomycetota</taxon>
        <taxon>Actinomycetes</taxon>
        <taxon>Mycobacteriales</taxon>
        <taxon>Nocardiaceae</taxon>
        <taxon>Rhodococcus</taxon>
    </lineage>
</organism>
<name>A0ABQ0YJD4_9NOCA</name>
<reference evidence="1 2" key="1">
    <citation type="journal article" date="2018" name="Biodegradation">
        <title>1,4-Dioxane degradation characteristics of Rhodococcus aetherivorans JCM 14343.</title>
        <authorList>
            <person name="Inoue D."/>
            <person name="Tsunoda T."/>
            <person name="Yamamoto N."/>
            <person name="Ike M."/>
            <person name="Sei K."/>
        </authorList>
    </citation>
    <scope>NUCLEOTIDE SEQUENCE [LARGE SCALE GENOMIC DNA]</scope>
    <source>
        <strain evidence="1 2">JCM 14343</strain>
    </source>
</reference>
<evidence type="ECO:0000313" key="2">
    <source>
        <dbReference type="Proteomes" id="UP000325466"/>
    </source>
</evidence>
<dbReference type="Proteomes" id="UP000325466">
    <property type="component" value="Unassembled WGS sequence"/>
</dbReference>
<evidence type="ECO:0000313" key="1">
    <source>
        <dbReference type="EMBL" id="GES36671.1"/>
    </source>
</evidence>
<accession>A0ABQ0YJD4</accession>
<keyword evidence="2" id="KW-1185">Reference proteome</keyword>